<feature type="region of interest" description="Disordered" evidence="7">
    <location>
        <begin position="100"/>
        <end position="124"/>
    </location>
</feature>
<evidence type="ECO:0000259" key="8">
    <source>
        <dbReference type="PROSITE" id="PS50048"/>
    </source>
</evidence>
<gene>
    <name evidence="9" type="ORF">PAC_20122</name>
</gene>
<organism evidence="9 10">
    <name type="scientific">Phialocephala subalpina</name>
    <dbReference type="NCBI Taxonomy" id="576137"/>
    <lineage>
        <taxon>Eukaryota</taxon>
        <taxon>Fungi</taxon>
        <taxon>Dikarya</taxon>
        <taxon>Ascomycota</taxon>
        <taxon>Pezizomycotina</taxon>
        <taxon>Leotiomycetes</taxon>
        <taxon>Helotiales</taxon>
        <taxon>Mollisiaceae</taxon>
        <taxon>Phialocephala</taxon>
        <taxon>Phialocephala fortinii species complex</taxon>
    </lineage>
</organism>
<dbReference type="OrthoDB" id="3172332at2759"/>
<protein>
    <recommendedName>
        <fullName evidence="8">Zn(2)-C6 fungal-type domain-containing protein</fullName>
    </recommendedName>
</protein>
<sequence>MSRMLTVPKTKIHLQWRCRSLLSCTLQPILTTISTPITEHDPYIPPAKVLQFITQTGGQTTDPILKKKVRQHARNYVSRSRGVEKATPLLQFRLVVPKSFNSSSSGGSTPNFSGSDTNYSEIPRSFGDETEELDSISSAFSSSVLDGMHRQGEGSFLVVQSQLSTGTNSPTSRLSGSDLEQLNRSRGNTRNRALKAKVRTGCDVCKARHTKCDETKPACLRCLRTSENCSYPLDRRRAESSTSTRALAPKSVTSQTTFRQPSVMLPFEDDTEALYFTIFREETAIELSGVFTSSFWNHLLLQESYHQPFVRQALIAIAALNESVKTSQLSKTWSRKQREYALSLYGKSLQGMQLITQGSQFHLRELAIAVLLVFVFETIHRQPDIAFSHALIGDRLLCHFVKTTPHLIPHNEGIASPASHVIEHELLMTFCRFDTEMMTFVDARSWDIHDRGKRTCLSTVEQMPAAFTNMREATLYWQVVMRRSGHFLLSTSGINGASKLTREFDDPFEGKTLEINAQTSIYGSPFVVPDSLVLDQQQHSSEIEHWSCAFKPLSTRLQHGLTDIKTTTANLLLRLYSLTLGIVVKGTTFTEETSYDTFLPLFREIITLSRTISTNLLAITNQQPAFHFHLSIISPLFTLLLRCRDRSLRREAIEILRMKQFDGPWDRYMVAAVGKWIMDLEEAGEVEGFVPEEKRVRLSRMVMSMERRSVLMQAVRRDAEGGLEWVETKLDGPWL</sequence>
<keyword evidence="1" id="KW-0479">Metal-binding</keyword>
<proteinExistence type="predicted"/>
<dbReference type="STRING" id="576137.A0A1L7XYS7"/>
<dbReference type="SUPFAM" id="SSF57701">
    <property type="entry name" value="Zn2/Cys6 DNA-binding domain"/>
    <property type="match status" value="1"/>
</dbReference>
<keyword evidence="6" id="KW-0539">Nucleus</keyword>
<name>A0A1L7XYS7_9HELO</name>
<dbReference type="Gene3D" id="4.10.240.10">
    <property type="entry name" value="Zn(2)-C6 fungal-type DNA-binding domain"/>
    <property type="match status" value="1"/>
</dbReference>
<feature type="domain" description="Zn(2)-C6 fungal-type" evidence="8">
    <location>
        <begin position="201"/>
        <end position="231"/>
    </location>
</feature>
<dbReference type="PROSITE" id="PS00463">
    <property type="entry name" value="ZN2_CY6_FUNGAL_1"/>
    <property type="match status" value="1"/>
</dbReference>
<dbReference type="InterPro" id="IPR036864">
    <property type="entry name" value="Zn2-C6_fun-type_DNA-bd_sf"/>
</dbReference>
<evidence type="ECO:0000256" key="2">
    <source>
        <dbReference type="ARBA" id="ARBA00022833"/>
    </source>
</evidence>
<dbReference type="SMART" id="SM00066">
    <property type="entry name" value="GAL4"/>
    <property type="match status" value="1"/>
</dbReference>
<dbReference type="Proteomes" id="UP000184330">
    <property type="component" value="Unassembled WGS sequence"/>
</dbReference>
<accession>A0A1L7XYS7</accession>
<keyword evidence="5" id="KW-0804">Transcription</keyword>
<keyword evidence="2" id="KW-0862">Zinc</keyword>
<dbReference type="CDD" id="cd00067">
    <property type="entry name" value="GAL4"/>
    <property type="match status" value="1"/>
</dbReference>
<dbReference type="InterPro" id="IPR052360">
    <property type="entry name" value="Transcr_Regulatory_Proteins"/>
</dbReference>
<keyword evidence="10" id="KW-1185">Reference proteome</keyword>
<reference evidence="9 10" key="1">
    <citation type="submission" date="2016-03" db="EMBL/GenBank/DDBJ databases">
        <authorList>
            <person name="Ploux O."/>
        </authorList>
    </citation>
    <scope>NUCLEOTIDE SEQUENCE [LARGE SCALE GENOMIC DNA]</scope>
    <source>
        <strain evidence="9 10">UAMH 11012</strain>
    </source>
</reference>
<dbReference type="PANTHER" id="PTHR36206:SF4">
    <property type="entry name" value="HYPOTHETICAL CONSERVED PROTEIN (EUROFUNG)-RELATED"/>
    <property type="match status" value="1"/>
</dbReference>
<dbReference type="GO" id="GO:0008270">
    <property type="term" value="F:zinc ion binding"/>
    <property type="evidence" value="ECO:0007669"/>
    <property type="project" value="InterPro"/>
</dbReference>
<dbReference type="PROSITE" id="PS50048">
    <property type="entry name" value="ZN2_CY6_FUNGAL_2"/>
    <property type="match status" value="1"/>
</dbReference>
<dbReference type="GO" id="GO:0003677">
    <property type="term" value="F:DNA binding"/>
    <property type="evidence" value="ECO:0007669"/>
    <property type="project" value="UniProtKB-KW"/>
</dbReference>
<evidence type="ECO:0000313" key="10">
    <source>
        <dbReference type="Proteomes" id="UP000184330"/>
    </source>
</evidence>
<feature type="compositionally biased region" description="Low complexity" evidence="7">
    <location>
        <begin position="100"/>
        <end position="115"/>
    </location>
</feature>
<evidence type="ECO:0000256" key="6">
    <source>
        <dbReference type="ARBA" id="ARBA00023242"/>
    </source>
</evidence>
<dbReference type="InterPro" id="IPR001138">
    <property type="entry name" value="Zn2Cys6_DnaBD"/>
</dbReference>
<dbReference type="GO" id="GO:0000981">
    <property type="term" value="F:DNA-binding transcription factor activity, RNA polymerase II-specific"/>
    <property type="evidence" value="ECO:0007669"/>
    <property type="project" value="InterPro"/>
</dbReference>
<evidence type="ECO:0000256" key="3">
    <source>
        <dbReference type="ARBA" id="ARBA00023015"/>
    </source>
</evidence>
<evidence type="ECO:0000256" key="5">
    <source>
        <dbReference type="ARBA" id="ARBA00023163"/>
    </source>
</evidence>
<evidence type="ECO:0000256" key="7">
    <source>
        <dbReference type="SAM" id="MobiDB-lite"/>
    </source>
</evidence>
<dbReference type="PANTHER" id="PTHR36206">
    <property type="entry name" value="ASPERCRYPTIN BIOSYNTHESIS CLUSTER-SPECIFIC TRANSCRIPTION REGULATOR ATNN-RELATED"/>
    <property type="match status" value="1"/>
</dbReference>
<dbReference type="Pfam" id="PF00172">
    <property type="entry name" value="Zn_clus"/>
    <property type="match status" value="1"/>
</dbReference>
<keyword evidence="4" id="KW-0238">DNA-binding</keyword>
<evidence type="ECO:0000313" key="9">
    <source>
        <dbReference type="EMBL" id="CZR70221.1"/>
    </source>
</evidence>
<evidence type="ECO:0000256" key="4">
    <source>
        <dbReference type="ARBA" id="ARBA00023125"/>
    </source>
</evidence>
<evidence type="ECO:0000256" key="1">
    <source>
        <dbReference type="ARBA" id="ARBA00022723"/>
    </source>
</evidence>
<dbReference type="EMBL" id="FJOG01000108">
    <property type="protein sequence ID" value="CZR70221.1"/>
    <property type="molecule type" value="Genomic_DNA"/>
</dbReference>
<keyword evidence="3" id="KW-0805">Transcription regulation</keyword>
<dbReference type="AlphaFoldDB" id="A0A1L7XYS7"/>